<proteinExistence type="predicted"/>
<dbReference type="AlphaFoldDB" id="A0A9D4FZ52"/>
<keyword evidence="2" id="KW-1185">Reference proteome</keyword>
<name>A0A9D4FZ52_DREPO</name>
<dbReference type="Proteomes" id="UP000828390">
    <property type="component" value="Unassembled WGS sequence"/>
</dbReference>
<comment type="caution">
    <text evidence="1">The sequence shown here is derived from an EMBL/GenBank/DDBJ whole genome shotgun (WGS) entry which is preliminary data.</text>
</comment>
<evidence type="ECO:0000313" key="1">
    <source>
        <dbReference type="EMBL" id="KAH3805781.1"/>
    </source>
</evidence>
<organism evidence="1 2">
    <name type="scientific">Dreissena polymorpha</name>
    <name type="common">Zebra mussel</name>
    <name type="synonym">Mytilus polymorpha</name>
    <dbReference type="NCBI Taxonomy" id="45954"/>
    <lineage>
        <taxon>Eukaryota</taxon>
        <taxon>Metazoa</taxon>
        <taxon>Spiralia</taxon>
        <taxon>Lophotrochozoa</taxon>
        <taxon>Mollusca</taxon>
        <taxon>Bivalvia</taxon>
        <taxon>Autobranchia</taxon>
        <taxon>Heteroconchia</taxon>
        <taxon>Euheterodonta</taxon>
        <taxon>Imparidentia</taxon>
        <taxon>Neoheterodontei</taxon>
        <taxon>Myida</taxon>
        <taxon>Dreissenoidea</taxon>
        <taxon>Dreissenidae</taxon>
        <taxon>Dreissena</taxon>
    </lineage>
</organism>
<accession>A0A9D4FZ52</accession>
<reference evidence="1" key="2">
    <citation type="submission" date="2020-11" db="EMBL/GenBank/DDBJ databases">
        <authorList>
            <person name="McCartney M.A."/>
            <person name="Auch B."/>
            <person name="Kono T."/>
            <person name="Mallez S."/>
            <person name="Becker A."/>
            <person name="Gohl D.M."/>
            <person name="Silverstein K.A.T."/>
            <person name="Koren S."/>
            <person name="Bechman K.B."/>
            <person name="Herman A."/>
            <person name="Abrahante J.E."/>
            <person name="Garbe J."/>
        </authorList>
    </citation>
    <scope>NUCLEOTIDE SEQUENCE</scope>
    <source>
        <strain evidence="1">Duluth1</strain>
        <tissue evidence="1">Whole animal</tissue>
    </source>
</reference>
<protein>
    <submittedName>
        <fullName evidence="1">Uncharacterized protein</fullName>
    </submittedName>
</protein>
<reference evidence="1" key="1">
    <citation type="journal article" date="2019" name="bioRxiv">
        <title>The Genome of the Zebra Mussel, Dreissena polymorpha: A Resource for Invasive Species Research.</title>
        <authorList>
            <person name="McCartney M.A."/>
            <person name="Auch B."/>
            <person name="Kono T."/>
            <person name="Mallez S."/>
            <person name="Zhang Y."/>
            <person name="Obille A."/>
            <person name="Becker A."/>
            <person name="Abrahante J.E."/>
            <person name="Garbe J."/>
            <person name="Badalamenti J.P."/>
            <person name="Herman A."/>
            <person name="Mangelson H."/>
            <person name="Liachko I."/>
            <person name="Sullivan S."/>
            <person name="Sone E.D."/>
            <person name="Koren S."/>
            <person name="Silverstein K.A.T."/>
            <person name="Beckman K.B."/>
            <person name="Gohl D.M."/>
        </authorList>
    </citation>
    <scope>NUCLEOTIDE SEQUENCE</scope>
    <source>
        <strain evidence="1">Duluth1</strain>
        <tissue evidence="1">Whole animal</tissue>
    </source>
</reference>
<dbReference type="EMBL" id="JAIWYP010000006">
    <property type="protein sequence ID" value="KAH3805781.1"/>
    <property type="molecule type" value="Genomic_DNA"/>
</dbReference>
<sequence length="55" mass="6389">MLFYYTTNRFRKLRESVAIAKERRVMNRDDGSCQLSPIYRPFFTAGNQSGSKPAL</sequence>
<evidence type="ECO:0000313" key="2">
    <source>
        <dbReference type="Proteomes" id="UP000828390"/>
    </source>
</evidence>
<gene>
    <name evidence="1" type="ORF">DPMN_134089</name>
</gene>